<evidence type="ECO:0000256" key="1">
    <source>
        <dbReference type="SAM" id="MobiDB-lite"/>
    </source>
</evidence>
<sequence length="76" mass="8697">QKFNADIQRLRALVDLYIPNHSFPNHRAPGHRNVEQPQKTTARSQLDKGVDKESRADMVDKADKADKKAPKTQTHH</sequence>
<feature type="region of interest" description="Disordered" evidence="1">
    <location>
        <begin position="20"/>
        <end position="76"/>
    </location>
</feature>
<evidence type="ECO:0000313" key="2">
    <source>
        <dbReference type="EMBL" id="KAG0276602.1"/>
    </source>
</evidence>
<feature type="non-terminal residue" evidence="2">
    <location>
        <position position="76"/>
    </location>
</feature>
<keyword evidence="3" id="KW-1185">Reference proteome</keyword>
<dbReference type="AlphaFoldDB" id="A0A9P6UDR2"/>
<reference evidence="2" key="1">
    <citation type="journal article" date="2020" name="Fungal Divers.">
        <title>Resolving the Mortierellaceae phylogeny through synthesis of multi-gene phylogenetics and phylogenomics.</title>
        <authorList>
            <person name="Vandepol N."/>
            <person name="Liber J."/>
            <person name="Desiro A."/>
            <person name="Na H."/>
            <person name="Kennedy M."/>
            <person name="Barry K."/>
            <person name="Grigoriev I.V."/>
            <person name="Miller A.N."/>
            <person name="O'Donnell K."/>
            <person name="Stajich J.E."/>
            <person name="Bonito G."/>
        </authorList>
    </citation>
    <scope>NUCLEOTIDE SEQUENCE</scope>
    <source>
        <strain evidence="2">NVP60</strain>
    </source>
</reference>
<comment type="caution">
    <text evidence="2">The sequence shown here is derived from an EMBL/GenBank/DDBJ whole genome shotgun (WGS) entry which is preliminary data.</text>
</comment>
<gene>
    <name evidence="2" type="ORF">BGZ97_010065</name>
</gene>
<dbReference type="EMBL" id="JAAAIN010005041">
    <property type="protein sequence ID" value="KAG0276602.1"/>
    <property type="molecule type" value="Genomic_DNA"/>
</dbReference>
<feature type="non-terminal residue" evidence="2">
    <location>
        <position position="1"/>
    </location>
</feature>
<organism evidence="2 3">
    <name type="scientific">Linnemannia gamsii</name>
    <dbReference type="NCBI Taxonomy" id="64522"/>
    <lineage>
        <taxon>Eukaryota</taxon>
        <taxon>Fungi</taxon>
        <taxon>Fungi incertae sedis</taxon>
        <taxon>Mucoromycota</taxon>
        <taxon>Mortierellomycotina</taxon>
        <taxon>Mortierellomycetes</taxon>
        <taxon>Mortierellales</taxon>
        <taxon>Mortierellaceae</taxon>
        <taxon>Linnemannia</taxon>
    </lineage>
</organism>
<feature type="compositionally biased region" description="Basic and acidic residues" evidence="1">
    <location>
        <begin position="45"/>
        <end position="69"/>
    </location>
</feature>
<evidence type="ECO:0000313" key="3">
    <source>
        <dbReference type="Proteomes" id="UP000823405"/>
    </source>
</evidence>
<accession>A0A9P6UDR2</accession>
<proteinExistence type="predicted"/>
<name>A0A9P6UDR2_9FUNG</name>
<protein>
    <submittedName>
        <fullName evidence="2">Uncharacterized protein</fullName>
    </submittedName>
</protein>
<feature type="compositionally biased region" description="Polar residues" evidence="1">
    <location>
        <begin position="35"/>
        <end position="44"/>
    </location>
</feature>
<dbReference type="Proteomes" id="UP000823405">
    <property type="component" value="Unassembled WGS sequence"/>
</dbReference>